<accession>A0ABS5BSL7</accession>
<dbReference type="PANTHER" id="PTHR44591">
    <property type="entry name" value="STRESS RESPONSE REGULATOR PROTEIN 1"/>
    <property type="match status" value="1"/>
</dbReference>
<feature type="modified residue" description="4-aspartylphosphate" evidence="2">
    <location>
        <position position="53"/>
    </location>
</feature>
<dbReference type="PANTHER" id="PTHR44591:SF25">
    <property type="entry name" value="CHEMOTAXIS TWO-COMPONENT RESPONSE REGULATOR"/>
    <property type="match status" value="1"/>
</dbReference>
<evidence type="ECO:0000256" key="1">
    <source>
        <dbReference type="ARBA" id="ARBA00022553"/>
    </source>
</evidence>
<dbReference type="InterPro" id="IPR050595">
    <property type="entry name" value="Bact_response_regulator"/>
</dbReference>
<evidence type="ECO:0000313" key="5">
    <source>
        <dbReference type="Proteomes" id="UP000676565"/>
    </source>
</evidence>
<comment type="caution">
    <text evidence="4">The sequence shown here is derived from an EMBL/GenBank/DDBJ whole genome shotgun (WGS) entry which is preliminary data.</text>
</comment>
<feature type="domain" description="Response regulatory" evidence="3">
    <location>
        <begin position="4"/>
        <end position="120"/>
    </location>
</feature>
<dbReference type="SMART" id="SM00448">
    <property type="entry name" value="REC"/>
    <property type="match status" value="1"/>
</dbReference>
<dbReference type="RefSeq" id="WP_210655116.1">
    <property type="nucleotide sequence ID" value="NZ_JAGKQQ010000001.1"/>
</dbReference>
<dbReference type="EMBL" id="JAGKQQ010000001">
    <property type="protein sequence ID" value="MBP3956725.1"/>
    <property type="molecule type" value="Genomic_DNA"/>
</dbReference>
<dbReference type="Gene3D" id="3.40.50.2300">
    <property type="match status" value="1"/>
</dbReference>
<sequence length="122" mass="13516">MTTRVLVVDDSEMVRNLHSFMLRGGGFEVRQASNGSEALEVLLTERFDVIVSDVNMPKMDGLELTRRIRTTAGYQDTPVILVSTEAEAQDRVNGLRAGANVYVVKPARAPDLLLNVRMLLGR</sequence>
<gene>
    <name evidence="4" type="ORF">J8F10_15745</name>
</gene>
<protein>
    <submittedName>
        <fullName evidence="4">Response regulator</fullName>
    </submittedName>
</protein>
<keyword evidence="1 2" id="KW-0597">Phosphoprotein</keyword>
<dbReference type="InterPro" id="IPR011006">
    <property type="entry name" value="CheY-like_superfamily"/>
</dbReference>
<dbReference type="Pfam" id="PF00072">
    <property type="entry name" value="Response_reg"/>
    <property type="match status" value="1"/>
</dbReference>
<dbReference type="Proteomes" id="UP000676565">
    <property type="component" value="Unassembled WGS sequence"/>
</dbReference>
<proteinExistence type="predicted"/>
<reference evidence="4 5" key="1">
    <citation type="submission" date="2021-04" db="EMBL/GenBank/DDBJ databases">
        <authorList>
            <person name="Ivanova A."/>
        </authorList>
    </citation>
    <scope>NUCLEOTIDE SEQUENCE [LARGE SCALE GENOMIC DNA]</scope>
    <source>
        <strain evidence="4 5">G18</strain>
    </source>
</reference>
<keyword evidence="5" id="KW-1185">Reference proteome</keyword>
<dbReference type="InterPro" id="IPR001789">
    <property type="entry name" value="Sig_transdc_resp-reg_receiver"/>
</dbReference>
<dbReference type="PROSITE" id="PS50110">
    <property type="entry name" value="RESPONSE_REGULATORY"/>
    <property type="match status" value="1"/>
</dbReference>
<evidence type="ECO:0000259" key="3">
    <source>
        <dbReference type="PROSITE" id="PS50110"/>
    </source>
</evidence>
<dbReference type="SUPFAM" id="SSF52172">
    <property type="entry name" value="CheY-like"/>
    <property type="match status" value="1"/>
</dbReference>
<name>A0ABS5BSL7_9BACT</name>
<evidence type="ECO:0000313" key="4">
    <source>
        <dbReference type="EMBL" id="MBP3956725.1"/>
    </source>
</evidence>
<evidence type="ECO:0000256" key="2">
    <source>
        <dbReference type="PROSITE-ProRule" id="PRU00169"/>
    </source>
</evidence>
<organism evidence="4 5">
    <name type="scientific">Gemmata palustris</name>
    <dbReference type="NCBI Taxonomy" id="2822762"/>
    <lineage>
        <taxon>Bacteria</taxon>
        <taxon>Pseudomonadati</taxon>
        <taxon>Planctomycetota</taxon>
        <taxon>Planctomycetia</taxon>
        <taxon>Gemmatales</taxon>
        <taxon>Gemmataceae</taxon>
        <taxon>Gemmata</taxon>
    </lineage>
</organism>